<sequence>MTALAGSIPRMMRPTLAQNYPRSGFPLEVSTPLGQGRVNQLGGVFINGRPLPNHIRHKIVEMAHHGIRPCVISRQLRVSHGCVSKILCRYQETGSIRPGAIGGSKPKQGTTPDVEKRIEEYKRENPGMFSWEIRDKLLKDGICDRNNVPSAPSAASCAASSAEGKGDDEEDEDEMEKKELEDSERRAKHSIEGILGDRFHQSPCGALGILSSGIIPEAQNIPSEWRPVWPQDHDEDLTMMMPYGATSHSDEGSDVESEPDLPLKRKQRRSRTTFTAEQLEELERAFERTHYPDIYTREELAQRAKLTEARVQVWFSNRRARWRKQAGANQLMAFNHLIPGGFPPSAMSSIPPYQLSDSTYPPSSIAQVSEPPSTVHRPQPLPPSSGHQTSGGGGQGEGGSAYCLASGRHSFSGYSDSFVSPGGPANPMNPAIGNGLSPQVMGLLNPGGVPHQPQSDYAISPLTGGLEPPAGMATSCSQRMDHIKGLEGLTSVPSMSALPSLPSSQSYCTPSYSSPGYTVDHVASYQYGQYGQSDGWSSVSEKKGERKDGRMEGTKDIAALLLLLSPSVLLMSHSAVFKWPPGGDKLQVMRAEGQKKKNWTAAAAGLEELGEEQLKKEEKSGVELGGRGTNRSDNSQRRGMEHGDGGGVVDGCSELLSCCSFDLLFPFCSGLLRLPLALTSGDCLPDCGPEKHCVKLGDTKAMGRARSLGGVTLLDSRSVQGELGWVANPTEGGWEEVSIMDEKNIPIRTYQVCNVMEPNQNNWLRTDWIPRGGAQRVYIEIKFTLRDCNSLPGVMGTCKETFNLYYYESNNDKERYIRENQFGKIDTIAADESFTQVDIGDRIMKLNTEVRDVGALTRKGFYLAFQDVGACIALVSVRVFYKKCPLAVRNLAQFPDTITGADTSSLVEVRGSCVDNSEEKEVPKMYCGADGEWLVPIGNCLCNPGYEERNAECQACKIGYYRALATDGSCSKCPLHSYSVREGSTSCVCDKGYFRSETDPASMPCTRPPSAPAHLISNVNETSVNLEWSPPRSSGGRQDLTYNVVCKRCGPDGRRCQPCGNGIHFSPQQLSLKGTRVSINELQAHTNYTFEVWAVNGVSPQSPGPEQAVSVTVTTNQAAPSPVTSIQAKDITRHTISLAWQPPDRANGVILEYEVKYYEKDQNERSYRIIKTSSRSTDIKGLTPLTSYVFHVRARTAAGYGEFSGPFEFMTNSVPAPIIGDGANSTVLLVSVVGSVVLLIILISAFVISRRRSKYSKAKQDSDEEKHLHQGVRIYVDPFTYEDPNQAVREFAKEIDASCIKIEKVIGIGEFGEVCSGRLKMPGKREICVAIKTLKAGYTDKQRRDFLSEASIMGQFDHPNIIHLEGVVTKCKPVMIITEYMENGSLDAFLRKNDGRFTVIQLVGILRGIASGMKYLSDMSYVHRDLAARNILVNSNLVCKVSDFGMSRVLEDDPEAAYTTRGGKIPIRWTAPEAIAYRKFTSASDVWSYGIVMWEGDVIKAIDEGYRLPPPMDCPVALHQLMLDCWQRERADRPKFGQIVNMLDKLIRNPNTLKRTGGEATVRPNTTLLEPGSPEASSALGTVEDWLQAIGMERYSDNFTAAGYTTPEAVVHMTQDPAPLHRKAPNDCSVLECKSIRETDEAWEEEEEEEEEEKAREGKQGSAYLSSPDKNCWAKASSAVPGQAGPKRVRFGRGEPSRAGDGQRGPGRVGLG</sequence>
<gene>
    <name evidence="1" type="ORF">L3Q82_005054</name>
</gene>
<dbReference type="EMBL" id="CM041552">
    <property type="protein sequence ID" value="KAI3353839.1"/>
    <property type="molecule type" value="Genomic_DNA"/>
</dbReference>
<protein>
    <submittedName>
        <fullName evidence="1">Uncharacterized protein</fullName>
    </submittedName>
</protein>
<evidence type="ECO:0000313" key="1">
    <source>
        <dbReference type="EMBL" id="KAI3353839.1"/>
    </source>
</evidence>
<organism evidence="1 2">
    <name type="scientific">Scortum barcoo</name>
    <name type="common">barcoo grunter</name>
    <dbReference type="NCBI Taxonomy" id="214431"/>
    <lineage>
        <taxon>Eukaryota</taxon>
        <taxon>Metazoa</taxon>
        <taxon>Chordata</taxon>
        <taxon>Craniata</taxon>
        <taxon>Vertebrata</taxon>
        <taxon>Euteleostomi</taxon>
        <taxon>Actinopterygii</taxon>
        <taxon>Neopterygii</taxon>
        <taxon>Teleostei</taxon>
        <taxon>Neoteleostei</taxon>
        <taxon>Acanthomorphata</taxon>
        <taxon>Eupercaria</taxon>
        <taxon>Centrarchiformes</taxon>
        <taxon>Terapontoidei</taxon>
        <taxon>Terapontidae</taxon>
        <taxon>Scortum</taxon>
    </lineage>
</organism>
<comment type="caution">
    <text evidence="1">The sequence shown here is derived from an EMBL/GenBank/DDBJ whole genome shotgun (WGS) entry which is preliminary data.</text>
</comment>
<evidence type="ECO:0000313" key="2">
    <source>
        <dbReference type="Proteomes" id="UP000831701"/>
    </source>
</evidence>
<dbReference type="Proteomes" id="UP000831701">
    <property type="component" value="Chromosome 22"/>
</dbReference>
<reference evidence="1" key="1">
    <citation type="submission" date="2022-04" db="EMBL/GenBank/DDBJ databases">
        <title>Jade perch genome.</title>
        <authorList>
            <person name="Chao B."/>
        </authorList>
    </citation>
    <scope>NUCLEOTIDE SEQUENCE</scope>
    <source>
        <strain evidence="1">CB-2022</strain>
    </source>
</reference>
<name>A0ACB8VE45_9TELE</name>
<keyword evidence="2" id="KW-1185">Reference proteome</keyword>
<accession>A0ACB8VE45</accession>
<proteinExistence type="predicted"/>